<feature type="signal peptide" evidence="1">
    <location>
        <begin position="1"/>
        <end position="21"/>
    </location>
</feature>
<gene>
    <name evidence="2" type="ORF">QSP1433_LOCUS12954</name>
</gene>
<accession>A0A7S2WMJ7</accession>
<protein>
    <submittedName>
        <fullName evidence="2">Uncharacterized protein</fullName>
    </submittedName>
</protein>
<reference evidence="2" key="1">
    <citation type="submission" date="2021-01" db="EMBL/GenBank/DDBJ databases">
        <authorList>
            <person name="Corre E."/>
            <person name="Pelletier E."/>
            <person name="Niang G."/>
            <person name="Scheremetjew M."/>
            <person name="Finn R."/>
            <person name="Kale V."/>
            <person name="Holt S."/>
            <person name="Cochrane G."/>
            <person name="Meng A."/>
            <person name="Brown T."/>
            <person name="Cohen L."/>
        </authorList>
    </citation>
    <scope>NUCLEOTIDE SEQUENCE</scope>
    <source>
        <strain evidence="2">NY070348D</strain>
    </source>
</reference>
<feature type="chain" id="PRO_5031143590" evidence="1">
    <location>
        <begin position="22"/>
        <end position="144"/>
    </location>
</feature>
<dbReference type="AlphaFoldDB" id="A0A7S2WMJ7"/>
<dbReference type="EMBL" id="HBHK01020412">
    <property type="protein sequence ID" value="CAD9696729.1"/>
    <property type="molecule type" value="Transcribed_RNA"/>
</dbReference>
<dbReference type="PROSITE" id="PS51257">
    <property type="entry name" value="PROKAR_LIPOPROTEIN"/>
    <property type="match status" value="1"/>
</dbReference>
<keyword evidence="1" id="KW-0732">Signal</keyword>
<sequence>MLSKLTLAFTLAVMGVISCQADPQGSGVCVHNGGGYSMRFQLQLQNDDGSWSILEGWTGYYPAGQTKCVDLKNTSLSLGSDELREALEELSDGRIIRIEQDIFWGATNYIKPYITYNSSLEKTKFYCSGTTYHSKCKCKKNCDF</sequence>
<proteinExistence type="predicted"/>
<name>A0A7S2WMJ7_9STRA</name>
<evidence type="ECO:0000313" key="2">
    <source>
        <dbReference type="EMBL" id="CAD9696729.1"/>
    </source>
</evidence>
<organism evidence="2">
    <name type="scientific">Mucochytrium quahogii</name>
    <dbReference type="NCBI Taxonomy" id="96639"/>
    <lineage>
        <taxon>Eukaryota</taxon>
        <taxon>Sar</taxon>
        <taxon>Stramenopiles</taxon>
        <taxon>Bigyra</taxon>
        <taxon>Labyrinthulomycetes</taxon>
        <taxon>Thraustochytrida</taxon>
        <taxon>Thraustochytriidae</taxon>
        <taxon>Mucochytrium</taxon>
    </lineage>
</organism>
<evidence type="ECO:0000256" key="1">
    <source>
        <dbReference type="SAM" id="SignalP"/>
    </source>
</evidence>